<feature type="binding site" evidence="16">
    <location>
        <position position="68"/>
    </location>
    <ligand>
        <name>Zn(2+)</name>
        <dbReference type="ChEBI" id="CHEBI:29105"/>
        <note>catalytic</note>
    </ligand>
</feature>
<dbReference type="KEGG" id="gah:GAH_01932"/>
<dbReference type="PANTHER" id="PTHR39188:SF3">
    <property type="entry name" value="STAGE IV SPORULATION PROTEIN FB"/>
    <property type="match status" value="1"/>
</dbReference>
<dbReference type="InterPro" id="IPR008915">
    <property type="entry name" value="Peptidase_M50"/>
</dbReference>
<dbReference type="AlphaFoldDB" id="A0A0F7IC50"/>
<dbReference type="GO" id="GO:0008237">
    <property type="term" value="F:metallopeptidase activity"/>
    <property type="evidence" value="ECO:0007669"/>
    <property type="project" value="UniProtKB-UniRule"/>
</dbReference>
<feature type="transmembrane region" description="Helical" evidence="14">
    <location>
        <begin position="45"/>
        <end position="63"/>
    </location>
</feature>
<comment type="cofactor">
    <cofactor evidence="14 16">
        <name>Zn(2+)</name>
        <dbReference type="ChEBI" id="CHEBI:29105"/>
    </cofactor>
    <text evidence="14 16">Binds 1 zinc ion per subunit.</text>
</comment>
<keyword evidence="6 14" id="KW-0479">Metal-binding</keyword>
<accession>A0A0F7IC50</accession>
<dbReference type="PIRSF" id="PIRSF006404">
    <property type="entry name" value="UCP006404_Pept_M50_CBS"/>
    <property type="match status" value="1"/>
</dbReference>
<evidence type="ECO:0000256" key="14">
    <source>
        <dbReference type="PIRNR" id="PIRNR006404"/>
    </source>
</evidence>
<dbReference type="RefSeq" id="WP_048096394.1">
    <property type="nucleotide sequence ID" value="NZ_CP011267.1"/>
</dbReference>
<dbReference type="STRING" id="113653.GAH_01932"/>
<dbReference type="PANTHER" id="PTHR39188">
    <property type="entry name" value="MEMBRANE-ASSOCIATED ZINC METALLOPROTEASE M50B"/>
    <property type="match status" value="1"/>
</dbReference>
<protein>
    <recommendedName>
        <fullName evidence="14">Zinc metalloprotease</fullName>
    </recommendedName>
</protein>
<keyword evidence="4 14" id="KW-0645">Protease</keyword>
<evidence type="ECO:0000256" key="12">
    <source>
        <dbReference type="ARBA" id="ARBA00023122"/>
    </source>
</evidence>
<keyword evidence="20" id="KW-1185">Reference proteome</keyword>
<evidence type="ECO:0000256" key="8">
    <source>
        <dbReference type="ARBA" id="ARBA00022801"/>
    </source>
</evidence>
<dbReference type="CDD" id="cd04801">
    <property type="entry name" value="CBS_pair_peptidase_M50"/>
    <property type="match status" value="1"/>
</dbReference>
<proteinExistence type="inferred from homology"/>
<dbReference type="InterPro" id="IPR046342">
    <property type="entry name" value="CBS_dom_sf"/>
</dbReference>
<feature type="active site" evidence="15">
    <location>
        <position position="65"/>
    </location>
</feature>
<keyword evidence="10 14" id="KW-1133">Transmembrane helix</keyword>
<keyword evidence="5 14" id="KW-0812">Transmembrane</keyword>
<dbReference type="Gene3D" id="3.10.580.10">
    <property type="entry name" value="CBS-domain"/>
    <property type="match status" value="2"/>
</dbReference>
<keyword evidence="3 14" id="KW-1003">Cell membrane</keyword>
<name>A0A0F7IC50_9EURY</name>
<evidence type="ECO:0000256" key="6">
    <source>
        <dbReference type="ARBA" id="ARBA00022723"/>
    </source>
</evidence>
<feature type="domain" description="CBS" evidence="18">
    <location>
        <begin position="292"/>
        <end position="349"/>
    </location>
</feature>
<dbReference type="InterPro" id="IPR000644">
    <property type="entry name" value="CBS_dom"/>
</dbReference>
<evidence type="ECO:0000256" key="10">
    <source>
        <dbReference type="ARBA" id="ARBA00022989"/>
    </source>
</evidence>
<keyword evidence="9 14" id="KW-0862">Zinc</keyword>
<feature type="binding site" evidence="16">
    <location>
        <position position="157"/>
    </location>
    <ligand>
        <name>Zn(2+)</name>
        <dbReference type="ChEBI" id="CHEBI:29105"/>
        <note>catalytic</note>
    </ligand>
</feature>
<keyword evidence="11 14" id="KW-0482">Metalloprotease</keyword>
<dbReference type="GeneID" id="24804497"/>
<evidence type="ECO:0000313" key="19">
    <source>
        <dbReference type="EMBL" id="AKG90795.1"/>
    </source>
</evidence>
<keyword evidence="13 14" id="KW-0472">Membrane</keyword>
<evidence type="ECO:0000256" key="9">
    <source>
        <dbReference type="ARBA" id="ARBA00022833"/>
    </source>
</evidence>
<dbReference type="HOGENOM" id="CLU_037123_1_1_2"/>
<keyword evidence="12 17" id="KW-0129">CBS domain</keyword>
<comment type="subcellular location">
    <subcellularLocation>
        <location evidence="1 14">Cell membrane</location>
        <topology evidence="1 14">Multi-pass membrane protein</topology>
    </subcellularLocation>
</comment>
<evidence type="ECO:0000256" key="3">
    <source>
        <dbReference type="ARBA" id="ARBA00022475"/>
    </source>
</evidence>
<evidence type="ECO:0000256" key="15">
    <source>
        <dbReference type="PIRSR" id="PIRSR006404-1"/>
    </source>
</evidence>
<feature type="transmembrane region" description="Helical" evidence="14">
    <location>
        <begin position="105"/>
        <end position="123"/>
    </location>
</feature>
<keyword evidence="8 14" id="KW-0378">Hydrolase</keyword>
<dbReference type="PROSITE" id="PS51371">
    <property type="entry name" value="CBS"/>
    <property type="match status" value="2"/>
</dbReference>
<feature type="binding site" evidence="16">
    <location>
        <position position="64"/>
    </location>
    <ligand>
        <name>Zn(2+)</name>
        <dbReference type="ChEBI" id="CHEBI:29105"/>
        <note>catalytic</note>
    </ligand>
</feature>
<feature type="domain" description="CBS" evidence="18">
    <location>
        <begin position="234"/>
        <end position="291"/>
    </location>
</feature>
<dbReference type="GO" id="GO:0046872">
    <property type="term" value="F:metal ion binding"/>
    <property type="evidence" value="ECO:0007669"/>
    <property type="project" value="UniProtKB-UniRule"/>
</dbReference>
<evidence type="ECO:0000256" key="7">
    <source>
        <dbReference type="ARBA" id="ARBA00022737"/>
    </source>
</evidence>
<evidence type="ECO:0000313" key="20">
    <source>
        <dbReference type="Proteomes" id="UP000034723"/>
    </source>
</evidence>
<evidence type="ECO:0000256" key="5">
    <source>
        <dbReference type="ARBA" id="ARBA00022692"/>
    </source>
</evidence>
<evidence type="ECO:0000256" key="1">
    <source>
        <dbReference type="ARBA" id="ARBA00004651"/>
    </source>
</evidence>
<dbReference type="CDD" id="cd06164">
    <property type="entry name" value="S2P-M50_SpoIVFB_CBS"/>
    <property type="match status" value="1"/>
</dbReference>
<dbReference type="Proteomes" id="UP000034723">
    <property type="component" value="Chromosome"/>
</dbReference>
<evidence type="ECO:0000256" key="16">
    <source>
        <dbReference type="PIRSR" id="PIRSR006404-2"/>
    </source>
</evidence>
<dbReference type="SUPFAM" id="SSF54631">
    <property type="entry name" value="CBS-domain pair"/>
    <property type="match status" value="1"/>
</dbReference>
<evidence type="ECO:0000256" key="2">
    <source>
        <dbReference type="ARBA" id="ARBA00007931"/>
    </source>
</evidence>
<dbReference type="OrthoDB" id="12044at2157"/>
<keyword evidence="7" id="KW-0677">Repeat</keyword>
<comment type="similarity">
    <text evidence="2 14">Belongs to the peptidase M50B family.</text>
</comment>
<dbReference type="SMART" id="SM00116">
    <property type="entry name" value="CBS"/>
    <property type="match status" value="2"/>
</dbReference>
<evidence type="ECO:0000256" key="11">
    <source>
        <dbReference type="ARBA" id="ARBA00023049"/>
    </source>
</evidence>
<dbReference type="Pfam" id="PF02163">
    <property type="entry name" value="Peptidase_M50"/>
    <property type="match status" value="2"/>
</dbReference>
<sequence>MSAIRLFSVSGISVRVHYSLFIILVFLTWVFSVQEYPYGFKGQENAILLSALASLSLFVAVFLHEFGHSVVSRRLGYSVREIVLFVFGGIAVLERQPRGFKEVLVSLSGPAVSVAIALVSYALSKTGIPVVWEFFGVFYRINLLIAVFNLIPAFPLDGGRVLRGLLSERFGFERATFLAAEIGKGIAVFMAVFGIVYNLWLTLIAIFIYLGASEEEKMSRIEAILGRLRVRDIMTPDVKVVTPDMTVEEFVQFVFKNKHLGYPVVDDGRLVGIITLHDVTGRRGDERIGDLMSRDVIVLSPDDPATEAFRIMNETGVGRIPVVEDGTVVGIVSKTDLVRLMQIQEVLRVG</sequence>
<feature type="transmembrane region" description="Helical" evidence="14">
    <location>
        <begin position="130"/>
        <end position="151"/>
    </location>
</feature>
<reference evidence="19 20" key="1">
    <citation type="submission" date="2015-04" db="EMBL/GenBank/DDBJ databases">
        <title>The complete genome sequence of the hyperthermophilic, obligate iron-reducing archaeon Geoglobus ahangari strain 234T.</title>
        <authorList>
            <person name="Manzella M.P."/>
            <person name="Holmes D.E."/>
            <person name="Rocheleau J.M."/>
            <person name="Chung A."/>
            <person name="Reguera G."/>
            <person name="Kashefi K."/>
        </authorList>
    </citation>
    <scope>NUCLEOTIDE SEQUENCE [LARGE SCALE GENOMIC DNA]</scope>
    <source>
        <strain evidence="19 20">234</strain>
    </source>
</reference>
<dbReference type="PATRIC" id="fig|113653.22.peg.1900"/>
<dbReference type="GO" id="GO:0005886">
    <property type="term" value="C:plasma membrane"/>
    <property type="evidence" value="ECO:0007669"/>
    <property type="project" value="UniProtKB-SubCell"/>
</dbReference>
<evidence type="ECO:0000256" key="4">
    <source>
        <dbReference type="ARBA" id="ARBA00022670"/>
    </source>
</evidence>
<dbReference type="GO" id="GO:0006508">
    <property type="term" value="P:proteolysis"/>
    <property type="evidence" value="ECO:0007669"/>
    <property type="project" value="UniProtKB-KW"/>
</dbReference>
<feature type="transmembrane region" description="Helical" evidence="14">
    <location>
        <begin position="12"/>
        <end position="33"/>
    </location>
</feature>
<dbReference type="InterPro" id="IPR016483">
    <property type="entry name" value="UCP006404_Pept_M50_CBS"/>
</dbReference>
<evidence type="ECO:0000256" key="17">
    <source>
        <dbReference type="PROSITE-ProRule" id="PRU00703"/>
    </source>
</evidence>
<evidence type="ECO:0000256" key="13">
    <source>
        <dbReference type="ARBA" id="ARBA00023136"/>
    </source>
</evidence>
<feature type="transmembrane region" description="Helical" evidence="14">
    <location>
        <begin position="186"/>
        <end position="210"/>
    </location>
</feature>
<feature type="transmembrane region" description="Helical" evidence="14">
    <location>
        <begin position="75"/>
        <end position="93"/>
    </location>
</feature>
<organism evidence="19 20">
    <name type="scientific">Geoglobus ahangari</name>
    <dbReference type="NCBI Taxonomy" id="113653"/>
    <lineage>
        <taxon>Archaea</taxon>
        <taxon>Methanobacteriati</taxon>
        <taxon>Methanobacteriota</taxon>
        <taxon>Archaeoglobi</taxon>
        <taxon>Archaeoglobales</taxon>
        <taxon>Archaeoglobaceae</taxon>
        <taxon>Geoglobus</taxon>
    </lineage>
</organism>
<evidence type="ECO:0000259" key="18">
    <source>
        <dbReference type="PROSITE" id="PS51371"/>
    </source>
</evidence>
<dbReference type="Pfam" id="PF00571">
    <property type="entry name" value="CBS"/>
    <property type="match status" value="2"/>
</dbReference>
<gene>
    <name evidence="19" type="ORF">GAH_01932</name>
</gene>
<dbReference type="InParanoid" id="A0A0F7IC50"/>
<dbReference type="EMBL" id="CP011267">
    <property type="protein sequence ID" value="AKG90795.1"/>
    <property type="molecule type" value="Genomic_DNA"/>
</dbReference>